<dbReference type="Proteomes" id="UP000010478">
    <property type="component" value="Chromosome"/>
</dbReference>
<accession>K9VF46</accession>
<protein>
    <submittedName>
        <fullName evidence="1">Uncharacterized protein</fullName>
    </submittedName>
</protein>
<proteinExistence type="predicted"/>
<dbReference type="RefSeq" id="WP_015175447.1">
    <property type="nucleotide sequence ID" value="NC_019729.1"/>
</dbReference>
<evidence type="ECO:0000313" key="2">
    <source>
        <dbReference type="Proteomes" id="UP000010478"/>
    </source>
</evidence>
<keyword evidence="2" id="KW-1185">Reference proteome</keyword>
<organism evidence="1 2">
    <name type="scientific">Phormidium nigroviride PCC 7112</name>
    <dbReference type="NCBI Taxonomy" id="179408"/>
    <lineage>
        <taxon>Bacteria</taxon>
        <taxon>Bacillati</taxon>
        <taxon>Cyanobacteriota</taxon>
        <taxon>Cyanophyceae</taxon>
        <taxon>Oscillatoriophycideae</taxon>
        <taxon>Oscillatoriales</taxon>
        <taxon>Oscillatoriaceae</taxon>
        <taxon>Phormidium</taxon>
    </lineage>
</organism>
<reference evidence="1 2" key="1">
    <citation type="submission" date="2012-05" db="EMBL/GenBank/DDBJ databases">
        <title>Finished chromosome of genome of Oscillatoria sp. PCC 7112.</title>
        <authorList>
            <consortium name="US DOE Joint Genome Institute"/>
            <person name="Gugger M."/>
            <person name="Coursin T."/>
            <person name="Rippka R."/>
            <person name="Tandeau De Marsac N."/>
            <person name="Huntemann M."/>
            <person name="Wei C.-L."/>
            <person name="Han J."/>
            <person name="Detter J.C."/>
            <person name="Han C."/>
            <person name="Tapia R."/>
            <person name="Davenport K."/>
            <person name="Daligault H."/>
            <person name="Erkkila T."/>
            <person name="Gu W."/>
            <person name="Munk A.C.C."/>
            <person name="Teshima H."/>
            <person name="Xu Y."/>
            <person name="Chain P."/>
            <person name="Chen A."/>
            <person name="Krypides N."/>
            <person name="Mavromatis K."/>
            <person name="Markowitz V."/>
            <person name="Szeto E."/>
            <person name="Ivanova N."/>
            <person name="Mikhailova N."/>
            <person name="Ovchinnikova G."/>
            <person name="Pagani I."/>
            <person name="Pati A."/>
            <person name="Goodwin L."/>
            <person name="Peters L."/>
            <person name="Pitluck S."/>
            <person name="Woyke T."/>
            <person name="Kerfeld C."/>
        </authorList>
    </citation>
    <scope>NUCLEOTIDE SEQUENCE [LARGE SCALE GENOMIC DNA]</scope>
    <source>
        <strain evidence="1 2">PCC 7112</strain>
    </source>
</reference>
<dbReference type="HOGENOM" id="CLU_1609176_0_0_3"/>
<evidence type="ECO:0000313" key="1">
    <source>
        <dbReference type="EMBL" id="AFZ06129.1"/>
    </source>
</evidence>
<gene>
    <name evidence="1" type="ORF">Osc7112_1622</name>
</gene>
<dbReference type="AlphaFoldDB" id="K9VF46"/>
<dbReference type="EMBL" id="CP003614">
    <property type="protein sequence ID" value="AFZ06129.1"/>
    <property type="molecule type" value="Genomic_DNA"/>
</dbReference>
<sequence>MRWLFRGKLTARLFDGSRVNREVLNPDPPSFFEVYNVHKQQPNHWSKAKWKGRTVQIRIVLRDWAAPRTGKVVPTLAVDLMYPQSAELVGFYPLGFVAEADRPKIAIGETRTMKIWTKGDGETGIPTTKVWLFDESVTEEQIQDVLMFGRAASSLWKPEDFGLSP</sequence>
<name>K9VF46_9CYAN</name>
<dbReference type="KEGG" id="oni:Osc7112_1622"/>